<dbReference type="InterPro" id="IPR001764">
    <property type="entry name" value="Glyco_hydro_3_N"/>
</dbReference>
<evidence type="ECO:0000313" key="8">
    <source>
        <dbReference type="Proteomes" id="UP000753724"/>
    </source>
</evidence>
<evidence type="ECO:0000256" key="2">
    <source>
        <dbReference type="ARBA" id="ARBA00005336"/>
    </source>
</evidence>
<dbReference type="InterPro" id="IPR050226">
    <property type="entry name" value="NagZ_Beta-hexosaminidase"/>
</dbReference>
<evidence type="ECO:0000256" key="4">
    <source>
        <dbReference type="ARBA" id="ARBA00022801"/>
    </source>
</evidence>
<dbReference type="PANTHER" id="PTHR30480:SF13">
    <property type="entry name" value="BETA-HEXOSAMINIDASE"/>
    <property type="match status" value="1"/>
</dbReference>
<reference evidence="8" key="1">
    <citation type="submission" date="2020-01" db="EMBL/GenBank/DDBJ databases">
        <title>Sphingomonas sp. strain CSW-10.</title>
        <authorList>
            <person name="Chen W.-M."/>
        </authorList>
    </citation>
    <scope>NUCLEOTIDE SEQUENCE [LARGE SCALE GENOMIC DNA]</scope>
    <source>
        <strain evidence="8">FSY-8</strain>
    </source>
</reference>
<dbReference type="PROSITE" id="PS00775">
    <property type="entry name" value="GLYCOSYL_HYDROL_F3"/>
    <property type="match status" value="1"/>
</dbReference>
<dbReference type="EMBL" id="JAAAPO010000003">
    <property type="protein sequence ID" value="NBC36810.1"/>
    <property type="molecule type" value="Genomic_DNA"/>
</dbReference>
<keyword evidence="8" id="KW-1185">Reference proteome</keyword>
<evidence type="ECO:0000256" key="5">
    <source>
        <dbReference type="ARBA" id="ARBA00023295"/>
    </source>
</evidence>
<accession>A0ABW9XE66</accession>
<dbReference type="Pfam" id="PF00933">
    <property type="entry name" value="Glyco_hydro_3"/>
    <property type="match status" value="1"/>
</dbReference>
<sequence length="347" mass="36810">MIPVIFGLSGLTLTADERAFFRDADPAGYILFGRNVQTRAQLRALTDELRAIHGRSDLFICIDQEGGRVARMKAPEWPKYPAGEPFARAWDVAPATAIAAARANAHALGLDLAEVGITVDCWPSLDVRTPGAHDVIGDRALGEEPRRVAALGRAILDGLASAGVAGCIKHIPGHGRAMADSHKELPTVDVPAAQLEQDIAPFRALCRESPFKPTIGMTSHILFPAWDAAWPATQSPSIVADIIRGEIGFDGLLLTDDIDMQALSGSIPERGARALAAGCDIVLNCWAKMEDMVGLAHACPDMPDGAAARLARALADTRVALRGDPALQAELIARRDALLAQAVPQPA</sequence>
<evidence type="ECO:0000259" key="6">
    <source>
        <dbReference type="Pfam" id="PF00933"/>
    </source>
</evidence>
<dbReference type="Proteomes" id="UP000753724">
    <property type="component" value="Unassembled WGS sequence"/>
</dbReference>
<evidence type="ECO:0000256" key="1">
    <source>
        <dbReference type="ARBA" id="ARBA00001231"/>
    </source>
</evidence>
<dbReference type="InterPro" id="IPR019800">
    <property type="entry name" value="Glyco_hydro_3_AS"/>
</dbReference>
<dbReference type="GO" id="GO:0004563">
    <property type="term" value="F:beta-N-acetylhexosaminidase activity"/>
    <property type="evidence" value="ECO:0007669"/>
    <property type="project" value="UniProtKB-EC"/>
</dbReference>
<comment type="catalytic activity">
    <reaction evidence="1">
        <text>Hydrolysis of terminal non-reducing N-acetyl-D-hexosamine residues in N-acetyl-beta-D-hexosaminides.</text>
        <dbReference type="EC" id="3.2.1.52"/>
    </reaction>
</comment>
<dbReference type="NCBIfam" id="NF003740">
    <property type="entry name" value="PRK05337.1"/>
    <property type="match status" value="1"/>
</dbReference>
<keyword evidence="4 7" id="KW-0378">Hydrolase</keyword>
<protein>
    <recommendedName>
        <fullName evidence="3">beta-N-acetylhexosaminidase</fullName>
        <ecNumber evidence="3">3.2.1.52</ecNumber>
    </recommendedName>
</protein>
<dbReference type="PANTHER" id="PTHR30480">
    <property type="entry name" value="BETA-HEXOSAMINIDASE-RELATED"/>
    <property type="match status" value="1"/>
</dbReference>
<proteinExistence type="inferred from homology"/>
<evidence type="ECO:0000313" key="7">
    <source>
        <dbReference type="EMBL" id="NBC36810.1"/>
    </source>
</evidence>
<name>A0ABW9XE66_9SPHN</name>
<feature type="domain" description="Glycoside hydrolase family 3 N-terminal" evidence="6">
    <location>
        <begin position="16"/>
        <end position="292"/>
    </location>
</feature>
<dbReference type="RefSeq" id="WP_161718215.1">
    <property type="nucleotide sequence ID" value="NZ_JAAAPO010000003.1"/>
</dbReference>
<evidence type="ECO:0000256" key="3">
    <source>
        <dbReference type="ARBA" id="ARBA00012663"/>
    </source>
</evidence>
<organism evidence="7 8">
    <name type="scientific">Novosphingobium ovatum</name>
    <dbReference type="NCBI Taxonomy" id="1908523"/>
    <lineage>
        <taxon>Bacteria</taxon>
        <taxon>Pseudomonadati</taxon>
        <taxon>Pseudomonadota</taxon>
        <taxon>Alphaproteobacteria</taxon>
        <taxon>Sphingomonadales</taxon>
        <taxon>Sphingomonadaceae</taxon>
        <taxon>Novosphingobium</taxon>
    </lineage>
</organism>
<comment type="caution">
    <text evidence="7">The sequence shown here is derived from an EMBL/GenBank/DDBJ whole genome shotgun (WGS) entry which is preliminary data.</text>
</comment>
<dbReference type="EC" id="3.2.1.52" evidence="3"/>
<gene>
    <name evidence="7" type="primary">nagZ</name>
    <name evidence="7" type="ORF">GTZ99_09600</name>
</gene>
<dbReference type="InterPro" id="IPR017853">
    <property type="entry name" value="GH"/>
</dbReference>
<dbReference type="SUPFAM" id="SSF51445">
    <property type="entry name" value="(Trans)glycosidases"/>
    <property type="match status" value="1"/>
</dbReference>
<dbReference type="InterPro" id="IPR036962">
    <property type="entry name" value="Glyco_hydro_3_N_sf"/>
</dbReference>
<dbReference type="Gene3D" id="3.20.20.300">
    <property type="entry name" value="Glycoside hydrolase, family 3, N-terminal domain"/>
    <property type="match status" value="1"/>
</dbReference>
<keyword evidence="5 7" id="KW-0326">Glycosidase</keyword>
<comment type="similarity">
    <text evidence="2">Belongs to the glycosyl hydrolase 3 family.</text>
</comment>